<comment type="caution">
    <text evidence="2">The sequence shown here is derived from an EMBL/GenBank/DDBJ whole genome shotgun (WGS) entry which is preliminary data.</text>
</comment>
<dbReference type="InterPro" id="IPR030802">
    <property type="entry name" value="Permease_MalE"/>
</dbReference>
<sequence>MQCGAAPRVSSAVVYYGTRMVTSSLSTIGRSVLLMRAVTVAIVRGILRRDFAVGEMVGQAVALLRVTTIPALLVAVPFGAVVSVQVGALVDQVGANSLVGAASGMGIIRQGAPLATGVLIGGVCASAIAADLGSRAIREELDAMRVMGVDPVARLIAPRLLALVLIAPMLLIAIVAVAMLIALVVSLAKFGVSAGGFWSSFGAFSSTADLAFAVLKAESGAVIVAVVAGLRGLEARGGPRGVADAVNSSVVLSITLIFLSTLALTQVETMFFPSNVA</sequence>
<feature type="transmembrane region" description="Helical" evidence="1">
    <location>
        <begin position="110"/>
        <end position="130"/>
    </location>
</feature>
<keyword evidence="1" id="KW-0812">Transmembrane</keyword>
<protein>
    <submittedName>
        <fullName evidence="2">ABC transporter permease</fullName>
    </submittedName>
</protein>
<feature type="transmembrane region" description="Helical" evidence="1">
    <location>
        <begin position="210"/>
        <end position="233"/>
    </location>
</feature>
<dbReference type="PANTHER" id="PTHR30188:SF4">
    <property type="entry name" value="PROTEIN TRIGALACTOSYLDIACYLGLYCEROL 1, CHLOROPLASTIC"/>
    <property type="match status" value="1"/>
</dbReference>
<keyword evidence="1" id="KW-0472">Membrane</keyword>
<accession>A0ABP8JHJ6</accession>
<feature type="transmembrane region" description="Helical" evidence="1">
    <location>
        <begin position="160"/>
        <end position="190"/>
    </location>
</feature>
<dbReference type="Pfam" id="PF02405">
    <property type="entry name" value="MlaE"/>
    <property type="match status" value="1"/>
</dbReference>
<feature type="transmembrane region" description="Helical" evidence="1">
    <location>
        <begin position="245"/>
        <end position="264"/>
    </location>
</feature>
<name>A0ABP8JHJ6_9ACTN</name>
<evidence type="ECO:0000256" key="1">
    <source>
        <dbReference type="SAM" id="Phobius"/>
    </source>
</evidence>
<organism evidence="2 3">
    <name type="scientific">Tsukamurella soli</name>
    <dbReference type="NCBI Taxonomy" id="644556"/>
    <lineage>
        <taxon>Bacteria</taxon>
        <taxon>Bacillati</taxon>
        <taxon>Actinomycetota</taxon>
        <taxon>Actinomycetes</taxon>
        <taxon>Mycobacteriales</taxon>
        <taxon>Tsukamurellaceae</taxon>
        <taxon>Tsukamurella</taxon>
    </lineage>
</organism>
<reference evidence="3" key="1">
    <citation type="journal article" date="2019" name="Int. J. Syst. Evol. Microbiol.">
        <title>The Global Catalogue of Microorganisms (GCM) 10K type strain sequencing project: providing services to taxonomists for standard genome sequencing and annotation.</title>
        <authorList>
            <consortium name="The Broad Institute Genomics Platform"/>
            <consortium name="The Broad Institute Genome Sequencing Center for Infectious Disease"/>
            <person name="Wu L."/>
            <person name="Ma J."/>
        </authorList>
    </citation>
    <scope>NUCLEOTIDE SEQUENCE [LARGE SCALE GENOMIC DNA]</scope>
    <source>
        <strain evidence="3">JCM 17688</strain>
    </source>
</reference>
<dbReference type="Proteomes" id="UP001500635">
    <property type="component" value="Unassembled WGS sequence"/>
</dbReference>
<gene>
    <name evidence="2" type="ORF">GCM10023147_19480</name>
</gene>
<proteinExistence type="predicted"/>
<evidence type="ECO:0000313" key="2">
    <source>
        <dbReference type="EMBL" id="GAA4390978.1"/>
    </source>
</evidence>
<dbReference type="PANTHER" id="PTHR30188">
    <property type="entry name" value="ABC TRANSPORTER PERMEASE PROTEIN-RELATED"/>
    <property type="match status" value="1"/>
</dbReference>
<keyword evidence="3" id="KW-1185">Reference proteome</keyword>
<dbReference type="EMBL" id="BAABFR010000024">
    <property type="protein sequence ID" value="GAA4390978.1"/>
    <property type="molecule type" value="Genomic_DNA"/>
</dbReference>
<feature type="transmembrane region" description="Helical" evidence="1">
    <location>
        <begin position="68"/>
        <end position="90"/>
    </location>
</feature>
<keyword evidence="1" id="KW-1133">Transmembrane helix</keyword>
<evidence type="ECO:0000313" key="3">
    <source>
        <dbReference type="Proteomes" id="UP001500635"/>
    </source>
</evidence>